<evidence type="ECO:0000313" key="1">
    <source>
        <dbReference type="EMBL" id="AIJ21712.1"/>
    </source>
</evidence>
<evidence type="ECO:0000313" key="2">
    <source>
        <dbReference type="Proteomes" id="UP000062973"/>
    </source>
</evidence>
<dbReference type="EMBL" id="CP009110">
    <property type="protein sequence ID" value="AIJ21712.1"/>
    <property type="molecule type" value="Genomic_DNA"/>
</dbReference>
<proteinExistence type="predicted"/>
<keyword evidence="2" id="KW-1185">Reference proteome</keyword>
<gene>
    <name evidence="1" type="ORF">AMETH_1620</name>
</gene>
<reference evidence="1 2" key="1">
    <citation type="submission" date="2014-07" db="EMBL/GenBank/DDBJ databases">
        <title>Whole Genome Sequence of the Amycolatopsis methanolica 239.</title>
        <authorList>
            <person name="Tang B."/>
        </authorList>
    </citation>
    <scope>NUCLEOTIDE SEQUENCE [LARGE SCALE GENOMIC DNA]</scope>
    <source>
        <strain evidence="1 2">239</strain>
    </source>
</reference>
<dbReference type="PATRIC" id="fig|1068978.7.peg.1706"/>
<sequence length="72" mass="7925">MSGGTRWYWGYGEHRGPAVAACVCGWPGEGAGHPHFPLRGWMSRMLHLLIPRDLRSGAHTTIDVARWLVSAA</sequence>
<organism evidence="1 2">
    <name type="scientific">Amycolatopsis methanolica 239</name>
    <dbReference type="NCBI Taxonomy" id="1068978"/>
    <lineage>
        <taxon>Bacteria</taxon>
        <taxon>Bacillati</taxon>
        <taxon>Actinomycetota</taxon>
        <taxon>Actinomycetes</taxon>
        <taxon>Pseudonocardiales</taxon>
        <taxon>Pseudonocardiaceae</taxon>
        <taxon>Amycolatopsis</taxon>
        <taxon>Amycolatopsis methanolica group</taxon>
    </lineage>
</organism>
<accession>A0A076MV64</accession>
<protein>
    <submittedName>
        <fullName evidence="1">Uncharacterized protein</fullName>
    </submittedName>
</protein>
<dbReference type="HOGENOM" id="CLU_2713472_0_0_11"/>
<name>A0A076MV64_AMYME</name>
<dbReference type="Proteomes" id="UP000062973">
    <property type="component" value="Chromosome"/>
</dbReference>
<dbReference type="STRING" id="1068978.AMETH_1620"/>
<dbReference type="AlphaFoldDB" id="A0A076MV64"/>
<dbReference type="KEGG" id="amq:AMETH_1620"/>